<dbReference type="EMBL" id="CP003360">
    <property type="protein sequence ID" value="AFM27355.1"/>
    <property type="molecule type" value="Genomic_DNA"/>
</dbReference>
<accession>I4CCR4</accession>
<dbReference type="RefSeq" id="WP_014812463.1">
    <property type="nucleotide sequence ID" value="NC_018025.1"/>
</dbReference>
<protein>
    <submittedName>
        <fullName evidence="1">Uncharacterized protein</fullName>
    </submittedName>
</protein>
<reference evidence="2" key="1">
    <citation type="submission" date="2012-06" db="EMBL/GenBank/DDBJ databases">
        <title>Complete sequence of chromosome of Desulfomonile tiedjei DSM 6799.</title>
        <authorList>
            <person name="Lucas S."/>
            <person name="Copeland A."/>
            <person name="Lapidus A."/>
            <person name="Glavina del Rio T."/>
            <person name="Dalin E."/>
            <person name="Tice H."/>
            <person name="Bruce D."/>
            <person name="Goodwin L."/>
            <person name="Pitluck S."/>
            <person name="Peters L."/>
            <person name="Ovchinnikova G."/>
            <person name="Zeytun A."/>
            <person name="Lu M."/>
            <person name="Kyrpides N."/>
            <person name="Mavromatis K."/>
            <person name="Ivanova N."/>
            <person name="Brettin T."/>
            <person name="Detter J.C."/>
            <person name="Han C."/>
            <person name="Larimer F."/>
            <person name="Land M."/>
            <person name="Hauser L."/>
            <person name="Markowitz V."/>
            <person name="Cheng J.-F."/>
            <person name="Hugenholtz P."/>
            <person name="Woyke T."/>
            <person name="Wu D."/>
            <person name="Spring S."/>
            <person name="Schroeder M."/>
            <person name="Brambilla E."/>
            <person name="Klenk H.-P."/>
            <person name="Eisen J.A."/>
        </authorList>
    </citation>
    <scope>NUCLEOTIDE SEQUENCE [LARGE SCALE GENOMIC DNA]</scope>
    <source>
        <strain evidence="2">ATCC 49306 / DSM 6799 / DCB-1</strain>
    </source>
</reference>
<dbReference type="KEGG" id="dti:Desti_4735"/>
<organism evidence="1 2">
    <name type="scientific">Desulfomonile tiedjei (strain ATCC 49306 / DSM 6799 / DCB-1)</name>
    <dbReference type="NCBI Taxonomy" id="706587"/>
    <lineage>
        <taxon>Bacteria</taxon>
        <taxon>Pseudomonadati</taxon>
        <taxon>Thermodesulfobacteriota</taxon>
        <taxon>Desulfomonilia</taxon>
        <taxon>Desulfomonilales</taxon>
        <taxon>Desulfomonilaceae</taxon>
        <taxon>Desulfomonile</taxon>
    </lineage>
</organism>
<keyword evidence="2" id="KW-1185">Reference proteome</keyword>
<gene>
    <name evidence="1" type="ordered locus">Desti_4735</name>
</gene>
<dbReference type="Proteomes" id="UP000006055">
    <property type="component" value="Chromosome"/>
</dbReference>
<name>I4CCR4_DESTA</name>
<sequence>MTEPKWNVEKIHKEVYDARTKLFVILKVLETGSINFKEHAEWALVVRPLLKEISEFSGKIEELMGDQESMVVETEITETQ</sequence>
<dbReference type="AlphaFoldDB" id="I4CCR4"/>
<evidence type="ECO:0000313" key="1">
    <source>
        <dbReference type="EMBL" id="AFM27355.1"/>
    </source>
</evidence>
<evidence type="ECO:0000313" key="2">
    <source>
        <dbReference type="Proteomes" id="UP000006055"/>
    </source>
</evidence>
<dbReference type="HOGENOM" id="CLU_2584079_0_0_7"/>
<proteinExistence type="predicted"/>